<dbReference type="Proteomes" id="UP000065495">
    <property type="component" value="Chromosome 2"/>
</dbReference>
<name>W0T591_KLUMD</name>
<accession>W0T591</accession>
<dbReference type="KEGG" id="kmx:KLMA_20122"/>
<dbReference type="GeneID" id="34714606"/>
<sequence>MSSHFEIEGFEVRSLDGLPLDILLRILGQLEFSDLKNVSETCWTLRLVANETLMYHSVLQNLRTRHLWTKRYFFDTLRMLRRQQPGFDFRSLSDTTIIQSLRYLQVGVRKVSGNFMRLLEADSQRVDDDDDDERESSNGNCRTKYIEYDDIEDYDYDERIPDNSDCYSSSISDFEEDDNNEEEEEEEEEDISSLIEIESDNDDIEDKICAVNDTPCKKGVIASKPVKIDKEGLKYLRILQGFHKVSAVQAKSKQTVEKGTSTPTKYGMLIDDVEFTPLSTINSLLKRIDSSADSHHVHINSPDSFGVSHSRSGSSSVFSDSVPKLTDNLWSKIYELEHQSFSSSDSDSSSSTEFIRKLQSSKKVKDKAVLFERLLAKNKDKNASYIGNTGVPASCSSSTKLKKPHVRKISDNYMEAVRRSASPVDLLNESSPDGSGAFINGTGRGRPTKHSKTHHRRKLKASVMDGNRICYEKI</sequence>
<dbReference type="AlphaFoldDB" id="W0T591"/>
<dbReference type="OrthoDB" id="3219396at2759"/>
<dbReference type="Gene3D" id="1.20.1280.50">
    <property type="match status" value="1"/>
</dbReference>
<dbReference type="SUPFAM" id="SSF81383">
    <property type="entry name" value="F-box domain"/>
    <property type="match status" value="1"/>
</dbReference>
<evidence type="ECO:0000256" key="1">
    <source>
        <dbReference type="SAM" id="MobiDB-lite"/>
    </source>
</evidence>
<dbReference type="VEuPathDB" id="FungiDB:KLMA_20122"/>
<feature type="region of interest" description="Disordered" evidence="1">
    <location>
        <begin position="425"/>
        <end position="459"/>
    </location>
</feature>
<dbReference type="InterPro" id="IPR036047">
    <property type="entry name" value="F-box-like_dom_sf"/>
</dbReference>
<feature type="compositionally biased region" description="Acidic residues" evidence="1">
    <location>
        <begin position="173"/>
        <end position="192"/>
    </location>
</feature>
<feature type="domain" description="F-box" evidence="2">
    <location>
        <begin position="12"/>
        <end position="58"/>
    </location>
</feature>
<feature type="compositionally biased region" description="Basic residues" evidence="1">
    <location>
        <begin position="446"/>
        <end position="459"/>
    </location>
</feature>
<reference evidence="3 4" key="1">
    <citation type="journal article" date="2015" name="Biotechnol. Biofuels">
        <title>Genetic basis of the highly efficient yeast Kluyveromyces marxianus: complete genome sequence and transcriptome analyses.</title>
        <authorList>
            <person name="Lertwattanasakul N."/>
            <person name="Kosaka T."/>
            <person name="Hosoyama A."/>
            <person name="Suzuki Y."/>
            <person name="Rodrussamee N."/>
            <person name="Matsutani M."/>
            <person name="Murata M."/>
            <person name="Fujimoto N."/>
            <person name="Suprayogi"/>
            <person name="Tsuchikane K."/>
            <person name="Limtong S."/>
            <person name="Fujita N."/>
            <person name="Yamada M."/>
        </authorList>
    </citation>
    <scope>NUCLEOTIDE SEQUENCE [LARGE SCALE GENOMIC DNA]</scope>
    <source>
        <strain evidence="4">DMKU3-1042 / BCC 29191 / NBRC 104275</strain>
    </source>
</reference>
<dbReference type="Pfam" id="PF12937">
    <property type="entry name" value="F-box-like"/>
    <property type="match status" value="1"/>
</dbReference>
<dbReference type="PROSITE" id="PS50181">
    <property type="entry name" value="FBOX"/>
    <property type="match status" value="1"/>
</dbReference>
<proteinExistence type="predicted"/>
<dbReference type="EMBL" id="AP012214">
    <property type="protein sequence ID" value="BAO38580.1"/>
    <property type="molecule type" value="Genomic_DNA"/>
</dbReference>
<gene>
    <name evidence="3" type="ORF">KLMA_20122</name>
</gene>
<evidence type="ECO:0000259" key="2">
    <source>
        <dbReference type="PROSITE" id="PS50181"/>
    </source>
</evidence>
<dbReference type="InterPro" id="IPR001810">
    <property type="entry name" value="F-box_dom"/>
</dbReference>
<evidence type="ECO:0000313" key="3">
    <source>
        <dbReference type="EMBL" id="BAO38580.1"/>
    </source>
</evidence>
<evidence type="ECO:0000313" key="4">
    <source>
        <dbReference type="Proteomes" id="UP000065495"/>
    </source>
</evidence>
<dbReference type="RefSeq" id="XP_022674461.1">
    <property type="nucleotide sequence ID" value="XM_022822663.1"/>
</dbReference>
<feature type="region of interest" description="Disordered" evidence="1">
    <location>
        <begin position="167"/>
        <end position="192"/>
    </location>
</feature>
<protein>
    <recommendedName>
        <fullName evidence="2">F-box domain-containing protein</fullName>
    </recommendedName>
</protein>
<organism evidence="3 4">
    <name type="scientific">Kluyveromyces marxianus (strain DMKU3-1042 / BCC 29191 / NBRC 104275)</name>
    <name type="common">Yeast</name>
    <name type="synonym">Candida kefyr</name>
    <dbReference type="NCBI Taxonomy" id="1003335"/>
    <lineage>
        <taxon>Eukaryota</taxon>
        <taxon>Fungi</taxon>
        <taxon>Dikarya</taxon>
        <taxon>Ascomycota</taxon>
        <taxon>Saccharomycotina</taxon>
        <taxon>Saccharomycetes</taxon>
        <taxon>Saccharomycetales</taxon>
        <taxon>Saccharomycetaceae</taxon>
        <taxon>Kluyveromyces</taxon>
    </lineage>
</organism>